<evidence type="ECO:0000256" key="7">
    <source>
        <dbReference type="SAM" id="MobiDB-lite"/>
    </source>
</evidence>
<evidence type="ECO:0000256" key="3">
    <source>
        <dbReference type="ARBA" id="ARBA00022801"/>
    </source>
</evidence>
<dbReference type="SUPFAM" id="SSF47781">
    <property type="entry name" value="RuvA domain 2-like"/>
    <property type="match status" value="1"/>
</dbReference>
<dbReference type="Pfam" id="PF04002">
    <property type="entry name" value="RadC"/>
    <property type="match status" value="1"/>
</dbReference>
<accession>A0A501XFY6</accession>
<dbReference type="PROSITE" id="PS01302">
    <property type="entry name" value="UPF0758"/>
    <property type="match status" value="1"/>
</dbReference>
<evidence type="ECO:0000256" key="1">
    <source>
        <dbReference type="ARBA" id="ARBA00022670"/>
    </source>
</evidence>
<evidence type="ECO:0000256" key="6">
    <source>
        <dbReference type="RuleBase" id="RU003797"/>
    </source>
</evidence>
<dbReference type="NCBIfam" id="NF000642">
    <property type="entry name" value="PRK00024.1"/>
    <property type="match status" value="1"/>
</dbReference>
<dbReference type="EMBL" id="VFSU01000031">
    <property type="protein sequence ID" value="TPE59204.1"/>
    <property type="molecule type" value="Genomic_DNA"/>
</dbReference>
<dbReference type="InterPro" id="IPR025657">
    <property type="entry name" value="RadC_JAB"/>
</dbReference>
<gene>
    <name evidence="9" type="primary">radC</name>
    <name evidence="9" type="ORF">FJQ54_14150</name>
</gene>
<dbReference type="InterPro" id="IPR020891">
    <property type="entry name" value="UPF0758_CS"/>
</dbReference>
<evidence type="ECO:0000256" key="2">
    <source>
        <dbReference type="ARBA" id="ARBA00022723"/>
    </source>
</evidence>
<dbReference type="PROSITE" id="PS50249">
    <property type="entry name" value="MPN"/>
    <property type="match status" value="1"/>
</dbReference>
<comment type="caution">
    <text evidence="9">The sequence shown here is derived from an EMBL/GenBank/DDBJ whole genome shotgun (WGS) entry which is preliminary data.</text>
</comment>
<evidence type="ECO:0000313" key="9">
    <source>
        <dbReference type="EMBL" id="TPE59204.1"/>
    </source>
</evidence>
<dbReference type="CDD" id="cd08071">
    <property type="entry name" value="MPN_DUF2466"/>
    <property type="match status" value="1"/>
</dbReference>
<keyword evidence="2" id="KW-0479">Metal-binding</keyword>
<feature type="region of interest" description="Disordered" evidence="7">
    <location>
        <begin position="1"/>
        <end position="27"/>
    </location>
</feature>
<dbReference type="NCBIfam" id="TIGR00608">
    <property type="entry name" value="radc"/>
    <property type="match status" value="1"/>
</dbReference>
<keyword evidence="10" id="KW-1185">Reference proteome</keyword>
<dbReference type="AlphaFoldDB" id="A0A501XFY6"/>
<feature type="compositionally biased region" description="Basic and acidic residues" evidence="7">
    <location>
        <begin position="1"/>
        <end position="10"/>
    </location>
</feature>
<dbReference type="PANTHER" id="PTHR30471:SF3">
    <property type="entry name" value="UPF0758 PROTEIN YEES-RELATED"/>
    <property type="match status" value="1"/>
</dbReference>
<dbReference type="Proteomes" id="UP000319897">
    <property type="component" value="Unassembled WGS sequence"/>
</dbReference>
<dbReference type="GO" id="GO:0008237">
    <property type="term" value="F:metallopeptidase activity"/>
    <property type="evidence" value="ECO:0007669"/>
    <property type="project" value="UniProtKB-KW"/>
</dbReference>
<feature type="domain" description="MPN" evidence="8">
    <location>
        <begin position="113"/>
        <end position="241"/>
    </location>
</feature>
<organism evidence="9 10">
    <name type="scientific">Sandaracinobacter neustonicus</name>
    <dbReference type="NCBI Taxonomy" id="1715348"/>
    <lineage>
        <taxon>Bacteria</taxon>
        <taxon>Pseudomonadati</taxon>
        <taxon>Pseudomonadota</taxon>
        <taxon>Alphaproteobacteria</taxon>
        <taxon>Sphingomonadales</taxon>
        <taxon>Sphingosinicellaceae</taxon>
        <taxon>Sandaracinobacter</taxon>
    </lineage>
</organism>
<dbReference type="Pfam" id="PF20582">
    <property type="entry name" value="UPF0758_N"/>
    <property type="match status" value="1"/>
</dbReference>
<comment type="similarity">
    <text evidence="6">Belongs to the UPF0758 family.</text>
</comment>
<dbReference type="GO" id="GO:0046872">
    <property type="term" value="F:metal ion binding"/>
    <property type="evidence" value="ECO:0007669"/>
    <property type="project" value="UniProtKB-KW"/>
</dbReference>
<keyword evidence="4" id="KW-0862">Zinc</keyword>
<keyword evidence="5" id="KW-0482">Metalloprotease</keyword>
<name>A0A501XFY6_9SPHN</name>
<dbReference type="SUPFAM" id="SSF102712">
    <property type="entry name" value="JAB1/MPN domain"/>
    <property type="match status" value="1"/>
</dbReference>
<dbReference type="OrthoDB" id="9804482at2"/>
<evidence type="ECO:0000259" key="8">
    <source>
        <dbReference type="PROSITE" id="PS50249"/>
    </source>
</evidence>
<dbReference type="InterPro" id="IPR001405">
    <property type="entry name" value="UPF0758"/>
</dbReference>
<sequence length="241" mass="26808">MPPRHVREEPGLFGEAEDPARKAGHRDRMRQRLLEGGADGFHDYELLEYLLALAIPRQDVKPLAKELLIQFGDLPTLLAASPGELTRLKGVGESVAAALKFVEAVSIRQLQRKALEKPLLSNFDSVTDYLHARLAHELTEEFRVLFLDNKNRLIRDEKFGEGTVNQAPAYPREIVKRAIELQASAVILVHNHPSGDPTPSRDDIQLTRAITDAAKPLGIAVHDHLIIARTGHRSLRADGLI</sequence>
<evidence type="ECO:0000256" key="5">
    <source>
        <dbReference type="ARBA" id="ARBA00023049"/>
    </source>
</evidence>
<evidence type="ECO:0000256" key="4">
    <source>
        <dbReference type="ARBA" id="ARBA00022833"/>
    </source>
</evidence>
<dbReference type="Gene3D" id="1.10.150.20">
    <property type="entry name" value="5' to 3' exonuclease, C-terminal subdomain"/>
    <property type="match status" value="1"/>
</dbReference>
<evidence type="ECO:0000313" key="10">
    <source>
        <dbReference type="Proteomes" id="UP000319897"/>
    </source>
</evidence>
<dbReference type="PANTHER" id="PTHR30471">
    <property type="entry name" value="DNA REPAIR PROTEIN RADC"/>
    <property type="match status" value="1"/>
</dbReference>
<keyword evidence="3" id="KW-0378">Hydrolase</keyword>
<dbReference type="InterPro" id="IPR037518">
    <property type="entry name" value="MPN"/>
</dbReference>
<protein>
    <submittedName>
        <fullName evidence="9">DNA repair protein RadC</fullName>
    </submittedName>
</protein>
<dbReference type="Gene3D" id="3.40.140.10">
    <property type="entry name" value="Cytidine Deaminase, domain 2"/>
    <property type="match status" value="1"/>
</dbReference>
<dbReference type="InterPro" id="IPR046778">
    <property type="entry name" value="UPF0758_N"/>
</dbReference>
<keyword evidence="1" id="KW-0645">Protease</keyword>
<reference evidence="9 10" key="1">
    <citation type="submission" date="2019-06" db="EMBL/GenBank/DDBJ databases">
        <authorList>
            <person name="Lee I."/>
            <person name="Jang G.I."/>
            <person name="Hwang C.Y."/>
        </authorList>
    </citation>
    <scope>NUCLEOTIDE SEQUENCE [LARGE SCALE GENOMIC DNA]</scope>
    <source>
        <strain evidence="9 10">PAMC 28131</strain>
    </source>
</reference>
<dbReference type="GO" id="GO:0006508">
    <property type="term" value="P:proteolysis"/>
    <property type="evidence" value="ECO:0007669"/>
    <property type="project" value="UniProtKB-KW"/>
</dbReference>
<dbReference type="InterPro" id="IPR010994">
    <property type="entry name" value="RuvA_2-like"/>
</dbReference>
<proteinExistence type="inferred from homology"/>